<organism evidence="1 2">
    <name type="scientific">Cohnella phaseoli</name>
    <dbReference type="NCBI Taxonomy" id="456490"/>
    <lineage>
        <taxon>Bacteria</taxon>
        <taxon>Bacillati</taxon>
        <taxon>Bacillota</taxon>
        <taxon>Bacilli</taxon>
        <taxon>Bacillales</taxon>
        <taxon>Paenibacillaceae</taxon>
        <taxon>Cohnella</taxon>
    </lineage>
</organism>
<evidence type="ECO:0000313" key="2">
    <source>
        <dbReference type="Proteomes" id="UP000256977"/>
    </source>
</evidence>
<keyword evidence="2" id="KW-1185">Reference proteome</keyword>
<gene>
    <name evidence="1" type="ORF">DFP98_107112</name>
</gene>
<reference evidence="1 2" key="1">
    <citation type="submission" date="2018-07" db="EMBL/GenBank/DDBJ databases">
        <title>Genomic Encyclopedia of Type Strains, Phase III (KMG-III): the genomes of soil and plant-associated and newly described type strains.</title>
        <authorList>
            <person name="Whitman W."/>
        </authorList>
    </citation>
    <scope>NUCLEOTIDE SEQUENCE [LARGE SCALE GENOMIC DNA]</scope>
    <source>
        <strain evidence="1 2">CECT 7287</strain>
    </source>
</reference>
<sequence>MVMEWLTSWEKKGLEQGRQESKEEIATKMLAKGLDPAIVEEMTGLPAGRIRELSSRLEVDKVT</sequence>
<accession>A0A3D9KBU9</accession>
<dbReference type="AlphaFoldDB" id="A0A3D9KBU9"/>
<proteinExistence type="predicted"/>
<dbReference type="EMBL" id="QRDZ01000007">
    <property type="protein sequence ID" value="RED84004.1"/>
    <property type="molecule type" value="Genomic_DNA"/>
</dbReference>
<comment type="caution">
    <text evidence="1">The sequence shown here is derived from an EMBL/GenBank/DDBJ whole genome shotgun (WGS) entry which is preliminary data.</text>
</comment>
<name>A0A3D9KBU9_9BACL</name>
<dbReference type="Proteomes" id="UP000256977">
    <property type="component" value="Unassembled WGS sequence"/>
</dbReference>
<evidence type="ECO:0000313" key="1">
    <source>
        <dbReference type="EMBL" id="RED84004.1"/>
    </source>
</evidence>
<protein>
    <submittedName>
        <fullName evidence="1">Putative transposase/invertase (TIGR01784 family)</fullName>
    </submittedName>
</protein>